<dbReference type="Gene3D" id="1.10.1540.10">
    <property type="entry name" value="BEACH domain"/>
    <property type="match status" value="1"/>
</dbReference>
<gene>
    <name evidence="3" type="ORF">SMN809_LOCUS13616</name>
</gene>
<dbReference type="InterPro" id="IPR001680">
    <property type="entry name" value="WD40_rpt"/>
</dbReference>
<dbReference type="SMART" id="SM01026">
    <property type="entry name" value="Beach"/>
    <property type="match status" value="1"/>
</dbReference>
<dbReference type="Pfam" id="PF25400">
    <property type="entry name" value="PH_FAN"/>
    <property type="match status" value="1"/>
</dbReference>
<dbReference type="InterPro" id="IPR000409">
    <property type="entry name" value="BEACH_dom"/>
</dbReference>
<feature type="domain" description="BEACH" evidence="1">
    <location>
        <begin position="299"/>
        <end position="599"/>
    </location>
</feature>
<proteinExistence type="predicted"/>
<reference evidence="3" key="1">
    <citation type="submission" date="2021-02" db="EMBL/GenBank/DDBJ databases">
        <authorList>
            <person name="Nowell W R."/>
        </authorList>
    </citation>
    <scope>NUCLEOTIDE SEQUENCE</scope>
</reference>
<dbReference type="SUPFAM" id="SSF50729">
    <property type="entry name" value="PH domain-like"/>
    <property type="match status" value="1"/>
</dbReference>
<feature type="non-terminal residue" evidence="3">
    <location>
        <position position="1"/>
    </location>
</feature>
<dbReference type="InterPro" id="IPR036322">
    <property type="entry name" value="WD40_repeat_dom_sf"/>
</dbReference>
<evidence type="ECO:0000259" key="2">
    <source>
        <dbReference type="PROSITE" id="PS51783"/>
    </source>
</evidence>
<evidence type="ECO:0000313" key="4">
    <source>
        <dbReference type="Proteomes" id="UP000676336"/>
    </source>
</evidence>
<dbReference type="SUPFAM" id="SSF81837">
    <property type="entry name" value="BEACH domain"/>
    <property type="match status" value="1"/>
</dbReference>
<feature type="domain" description="BEACH-type PH" evidence="2">
    <location>
        <begin position="193"/>
        <end position="295"/>
    </location>
</feature>
<dbReference type="InterPro" id="IPR036372">
    <property type="entry name" value="BEACH_dom_sf"/>
</dbReference>
<dbReference type="Gene3D" id="2.130.10.10">
    <property type="entry name" value="YVTN repeat-like/Quinoprotein amine dehydrogenase"/>
    <property type="match status" value="1"/>
</dbReference>
<comment type="caution">
    <text evidence="3">The sequence shown here is derived from an EMBL/GenBank/DDBJ whole genome shotgun (WGS) entry which is preliminary data.</text>
</comment>
<dbReference type="SMART" id="SM00320">
    <property type="entry name" value="WD40"/>
    <property type="match status" value="3"/>
</dbReference>
<sequence length="709" mass="82282">MTSRRESAVRQHSFSLYNLSANEIYFQDYAVICQSTLNEDHQTKVKGRVKICSKSLVFVPNDIRSPMIKILYKQISKFEDSGKNEFSLTDSTIVSSSSSSSNVNKKKSNSLIIICSSATLMAINGRIEPYTTTYDTHRFYFEFVYSNVEDCLSVVGQLYRSTTLPFPEQVMMIESIVQGRLKMLKFDFKQLKDLNEKVLFEQDAYVIKPLIKNPGKCLLTNQCCYFQALNNINEQQIVQYELGTLYKIAKRRYKFHYIGCELQFKLDDQRPSQKKILYLVFANQSICSTFYDLVLTQSCVHLDLTSSENMTLRWQQGTISNYDYLLYLNDRGERSFHDCSQYPVFPWVLRNYTSSNLDLNDPQSFRDLSRPIGALNIERLERLKERYTNMSLPLDHQRFLYGSFYSNPGFVVYFLCRLHPQFSLCLNGGRFDHSDRLFHSIVDTWKSLTEMEQYEEQLSLETQILEFGQVPKQLFLKPHPRKLTEQELKNDQEQKLNVDIDQPSTPTDNITNPMEEHLMRPRIQSLSSFEHHELGHFEFDSVCRLHKTAVKGIVPHPSLPSTHLLTIGDDGFLRNYMVNKSKIDTFYFISLRPLTCIKSIQVHFSIDGNEQCALAFVGCYDHTLYIHNLQTGTSILSQVLHDDIITDLCITNRSTPTLLCTSSHDATVRFWSLENLIFINEDSYVFQPNYHSTAILPMQYDISFDSSCT</sequence>
<dbReference type="PANTHER" id="PTHR13743:SF123">
    <property type="entry name" value="PROTEIN FAN"/>
    <property type="match status" value="1"/>
</dbReference>
<name>A0A8S2P324_9BILA</name>
<evidence type="ECO:0000259" key="1">
    <source>
        <dbReference type="PROSITE" id="PS50197"/>
    </source>
</evidence>
<dbReference type="Proteomes" id="UP000676336">
    <property type="component" value="Unassembled WGS sequence"/>
</dbReference>
<dbReference type="PANTHER" id="PTHR13743">
    <property type="entry name" value="BEIGE/BEACH-RELATED"/>
    <property type="match status" value="1"/>
</dbReference>
<organism evidence="3 4">
    <name type="scientific">Rotaria magnacalcarata</name>
    <dbReference type="NCBI Taxonomy" id="392030"/>
    <lineage>
        <taxon>Eukaryota</taxon>
        <taxon>Metazoa</taxon>
        <taxon>Spiralia</taxon>
        <taxon>Gnathifera</taxon>
        <taxon>Rotifera</taxon>
        <taxon>Eurotatoria</taxon>
        <taxon>Bdelloidea</taxon>
        <taxon>Philodinida</taxon>
        <taxon>Philodinidae</taxon>
        <taxon>Rotaria</taxon>
    </lineage>
</organism>
<accession>A0A8S2P324</accession>
<evidence type="ECO:0000313" key="3">
    <source>
        <dbReference type="EMBL" id="CAF4031693.1"/>
    </source>
</evidence>
<dbReference type="SUPFAM" id="SSF50978">
    <property type="entry name" value="WD40 repeat-like"/>
    <property type="match status" value="1"/>
</dbReference>
<dbReference type="AlphaFoldDB" id="A0A8S2P324"/>
<dbReference type="InterPro" id="IPR023362">
    <property type="entry name" value="PH-BEACH_dom"/>
</dbReference>
<dbReference type="InterPro" id="IPR050865">
    <property type="entry name" value="BEACH_Domain"/>
</dbReference>
<dbReference type="EMBL" id="CAJOBI010005428">
    <property type="protein sequence ID" value="CAF4031693.1"/>
    <property type="molecule type" value="Genomic_DNA"/>
</dbReference>
<dbReference type="InterPro" id="IPR015943">
    <property type="entry name" value="WD40/YVTN_repeat-like_dom_sf"/>
</dbReference>
<protein>
    <submittedName>
        <fullName evidence="3">Uncharacterized protein</fullName>
    </submittedName>
</protein>
<dbReference type="Pfam" id="PF02138">
    <property type="entry name" value="Beach"/>
    <property type="match status" value="1"/>
</dbReference>
<dbReference type="PROSITE" id="PS51783">
    <property type="entry name" value="PH_BEACH"/>
    <property type="match status" value="1"/>
</dbReference>
<dbReference type="PROSITE" id="PS50197">
    <property type="entry name" value="BEACH"/>
    <property type="match status" value="1"/>
</dbReference>
<dbReference type="InterPro" id="IPR057496">
    <property type="entry name" value="FAN-like_PH"/>
</dbReference>